<dbReference type="EMBL" id="CAKOGP040002091">
    <property type="protein sequence ID" value="CAJ1961365.1"/>
    <property type="molecule type" value="Genomic_DNA"/>
</dbReference>
<sequence length="247" mass="28229">MSSAEHATRPMCAWCKTQMDSRYKKVHGVGILCTSQCHNFCLHGPMNCRRRRQQGNTTTSILHQAPTRFHADMDSLVLKIQTETAMHPLSHMELDFWVWAQGNNVLQQGPEKVLECCIGHKLKNVFDQMPNKTILLSGNNSSNNNSIDFDLFQKVCQYIPPTKMMIKMIQPPPPPPPQSCDHHDTQEQMTRMRKGCTFAMLAVRDYLFHPKQQGQRFAYTLGHGSEPLDKEVSSLILNYMMVDGNHT</sequence>
<protein>
    <submittedName>
        <fullName evidence="1">Uncharacterized protein</fullName>
    </submittedName>
</protein>
<dbReference type="AlphaFoldDB" id="A0AAD2JM60"/>
<comment type="caution">
    <text evidence="1">The sequence shown here is derived from an EMBL/GenBank/DDBJ whole genome shotgun (WGS) entry which is preliminary data.</text>
</comment>
<accession>A0AAD2JM60</accession>
<evidence type="ECO:0000313" key="2">
    <source>
        <dbReference type="Proteomes" id="UP001295423"/>
    </source>
</evidence>
<name>A0AAD2JM60_9STRA</name>
<keyword evidence="2" id="KW-1185">Reference proteome</keyword>
<organism evidence="1 2">
    <name type="scientific">Cylindrotheca closterium</name>
    <dbReference type="NCBI Taxonomy" id="2856"/>
    <lineage>
        <taxon>Eukaryota</taxon>
        <taxon>Sar</taxon>
        <taxon>Stramenopiles</taxon>
        <taxon>Ochrophyta</taxon>
        <taxon>Bacillariophyta</taxon>
        <taxon>Bacillariophyceae</taxon>
        <taxon>Bacillariophycidae</taxon>
        <taxon>Bacillariales</taxon>
        <taxon>Bacillariaceae</taxon>
        <taxon>Cylindrotheca</taxon>
    </lineage>
</organism>
<reference evidence="1" key="1">
    <citation type="submission" date="2023-08" db="EMBL/GenBank/DDBJ databases">
        <authorList>
            <person name="Audoor S."/>
            <person name="Bilcke G."/>
        </authorList>
    </citation>
    <scope>NUCLEOTIDE SEQUENCE</scope>
</reference>
<gene>
    <name evidence="1" type="ORF">CYCCA115_LOCUS19160</name>
</gene>
<proteinExistence type="predicted"/>
<dbReference type="Proteomes" id="UP001295423">
    <property type="component" value="Unassembled WGS sequence"/>
</dbReference>
<evidence type="ECO:0000313" key="1">
    <source>
        <dbReference type="EMBL" id="CAJ1961365.1"/>
    </source>
</evidence>